<proteinExistence type="predicted"/>
<accession>A0ACC2XWK4</accession>
<gene>
    <name evidence="1" type="ORF">QFC24_001119</name>
</gene>
<protein>
    <submittedName>
        <fullName evidence="1">Uncharacterized protein</fullName>
    </submittedName>
</protein>
<comment type="caution">
    <text evidence="1">The sequence shown here is derived from an EMBL/GenBank/DDBJ whole genome shotgun (WGS) entry which is preliminary data.</text>
</comment>
<dbReference type="Proteomes" id="UP001234202">
    <property type="component" value="Unassembled WGS sequence"/>
</dbReference>
<name>A0ACC2XWK4_9TREE</name>
<reference evidence="1" key="1">
    <citation type="submission" date="2023-04" db="EMBL/GenBank/DDBJ databases">
        <title>Draft Genome sequencing of Naganishia species isolated from polar environments using Oxford Nanopore Technology.</title>
        <authorList>
            <person name="Leo P."/>
            <person name="Venkateswaran K."/>
        </authorList>
    </citation>
    <scope>NUCLEOTIDE SEQUENCE</scope>
    <source>
        <strain evidence="1">DBVPG 5303</strain>
    </source>
</reference>
<organism evidence="1 2">
    <name type="scientific">Naganishia onofrii</name>
    <dbReference type="NCBI Taxonomy" id="1851511"/>
    <lineage>
        <taxon>Eukaryota</taxon>
        <taxon>Fungi</taxon>
        <taxon>Dikarya</taxon>
        <taxon>Basidiomycota</taxon>
        <taxon>Agaricomycotina</taxon>
        <taxon>Tremellomycetes</taxon>
        <taxon>Filobasidiales</taxon>
        <taxon>Filobasidiaceae</taxon>
        <taxon>Naganishia</taxon>
    </lineage>
</organism>
<evidence type="ECO:0000313" key="2">
    <source>
        <dbReference type="Proteomes" id="UP001234202"/>
    </source>
</evidence>
<keyword evidence="2" id="KW-1185">Reference proteome</keyword>
<sequence>MVDSLPILNYIPERFASWKREASTLYEDTLRLFRSHVDDVYREVKSGSDVNCFAKTILENKDKYGLTNDEATFLAGAMYGAGSDTVSVHHRLEMLTP</sequence>
<dbReference type="EMBL" id="JASBWV010000002">
    <property type="protein sequence ID" value="KAJ9127709.1"/>
    <property type="molecule type" value="Genomic_DNA"/>
</dbReference>
<evidence type="ECO:0000313" key="1">
    <source>
        <dbReference type="EMBL" id="KAJ9127709.1"/>
    </source>
</evidence>